<evidence type="ECO:0000313" key="4">
    <source>
        <dbReference type="Proteomes" id="UP000015525"/>
    </source>
</evidence>
<dbReference type="PATRIC" id="fig|1329909.3.peg.509"/>
<protein>
    <submittedName>
        <fullName evidence="3">Uncharacterized protein</fullName>
    </submittedName>
</protein>
<gene>
    <name evidence="3" type="ORF">L288_02720</name>
</gene>
<sequence length="74" mass="8009">MSPDTHDKASPAAELQGAPRHDAISPDVSGQDRPARWWHMSHDRAEAGVQLLSRWAGPAVLALAIAAIGWWIFG</sequence>
<comment type="caution">
    <text evidence="3">The sequence shown here is derived from an EMBL/GenBank/DDBJ whole genome shotgun (WGS) entry which is preliminary data.</text>
</comment>
<keyword evidence="2" id="KW-0472">Membrane</keyword>
<feature type="transmembrane region" description="Helical" evidence="2">
    <location>
        <begin position="55"/>
        <end position="73"/>
    </location>
</feature>
<evidence type="ECO:0000256" key="2">
    <source>
        <dbReference type="SAM" id="Phobius"/>
    </source>
</evidence>
<keyword evidence="2" id="KW-0812">Transmembrane</keyword>
<name>T0IRL3_9SPHN</name>
<accession>T0IRL3</accession>
<keyword evidence="2" id="KW-1133">Transmembrane helix</keyword>
<proteinExistence type="predicted"/>
<reference evidence="3 4" key="1">
    <citation type="journal article" date="2013" name="Genome Announc.">
        <title>Draft Genome Sequence of Sphingobium quisquiliarum Strain P25T, a Novel Hexachlorocyclohexane (HCH)-Degrading Bacterium Isolated from an HCH Dumpsite.</title>
        <authorList>
            <person name="Kumar Singh A."/>
            <person name="Sangwan N."/>
            <person name="Sharma A."/>
            <person name="Gupta V."/>
            <person name="Khurana J.P."/>
            <person name="Lal R."/>
        </authorList>
    </citation>
    <scope>NUCLEOTIDE SEQUENCE [LARGE SCALE GENOMIC DNA]</scope>
    <source>
        <strain evidence="3 4">P25</strain>
    </source>
</reference>
<evidence type="ECO:0000313" key="3">
    <source>
        <dbReference type="EMBL" id="EQB12294.1"/>
    </source>
</evidence>
<dbReference type="EMBL" id="ATHO01000018">
    <property type="protein sequence ID" value="EQB12294.1"/>
    <property type="molecule type" value="Genomic_DNA"/>
</dbReference>
<dbReference type="Proteomes" id="UP000015525">
    <property type="component" value="Unassembled WGS sequence"/>
</dbReference>
<dbReference type="AlphaFoldDB" id="T0IRL3"/>
<keyword evidence="4" id="KW-1185">Reference proteome</keyword>
<feature type="region of interest" description="Disordered" evidence="1">
    <location>
        <begin position="1"/>
        <end position="34"/>
    </location>
</feature>
<organism evidence="3 4">
    <name type="scientific">Sphingobium quisquiliarum P25</name>
    <dbReference type="NCBI Taxonomy" id="1329909"/>
    <lineage>
        <taxon>Bacteria</taxon>
        <taxon>Pseudomonadati</taxon>
        <taxon>Pseudomonadota</taxon>
        <taxon>Alphaproteobacteria</taxon>
        <taxon>Sphingomonadales</taxon>
        <taxon>Sphingomonadaceae</taxon>
        <taxon>Sphingobium</taxon>
    </lineage>
</organism>
<evidence type="ECO:0000256" key="1">
    <source>
        <dbReference type="SAM" id="MobiDB-lite"/>
    </source>
</evidence>